<evidence type="ECO:0000313" key="2">
    <source>
        <dbReference type="EMBL" id="MFD1661624.1"/>
    </source>
</evidence>
<dbReference type="Proteomes" id="UP001597261">
    <property type="component" value="Unassembled WGS sequence"/>
</dbReference>
<dbReference type="EMBL" id="JBHUDX010000080">
    <property type="protein sequence ID" value="MFD1661624.1"/>
    <property type="molecule type" value="Genomic_DNA"/>
</dbReference>
<evidence type="ECO:0000313" key="3">
    <source>
        <dbReference type="Proteomes" id="UP001597261"/>
    </source>
</evidence>
<reference evidence="3" key="1">
    <citation type="journal article" date="2019" name="Int. J. Syst. Evol. Microbiol.">
        <title>The Global Catalogue of Microorganisms (GCM) 10K type strain sequencing project: providing services to taxonomists for standard genome sequencing and annotation.</title>
        <authorList>
            <consortium name="The Broad Institute Genomics Platform"/>
            <consortium name="The Broad Institute Genome Sequencing Center for Infectious Disease"/>
            <person name="Wu L."/>
            <person name="Ma J."/>
        </authorList>
    </citation>
    <scope>NUCLEOTIDE SEQUENCE [LARGE SCALE GENOMIC DNA]</scope>
    <source>
        <strain evidence="3">CGMCC 1.12470</strain>
    </source>
</reference>
<accession>A0ABW4IW40</accession>
<organism evidence="2 3">
    <name type="scientific">Streptomyces caeni</name>
    <dbReference type="NCBI Taxonomy" id="2307231"/>
    <lineage>
        <taxon>Bacteria</taxon>
        <taxon>Bacillati</taxon>
        <taxon>Actinomycetota</taxon>
        <taxon>Actinomycetes</taxon>
        <taxon>Kitasatosporales</taxon>
        <taxon>Streptomycetaceae</taxon>
        <taxon>Streptomyces</taxon>
    </lineage>
</organism>
<dbReference type="GO" id="GO:0004674">
    <property type="term" value="F:protein serine/threonine kinase activity"/>
    <property type="evidence" value="ECO:0007669"/>
    <property type="project" value="UniProtKB-KW"/>
</dbReference>
<feature type="compositionally biased region" description="Polar residues" evidence="1">
    <location>
        <begin position="1"/>
        <end position="16"/>
    </location>
</feature>
<proteinExistence type="predicted"/>
<keyword evidence="3" id="KW-1185">Reference proteome</keyword>
<feature type="compositionally biased region" description="Low complexity" evidence="1">
    <location>
        <begin position="29"/>
        <end position="44"/>
    </location>
</feature>
<sequence length="187" mass="19812">SSSGPHRASQGTTSASAPVFEPAPTGTVTRSPSSASAAARTAPSGYRLVRDPDGFSLAVPDGFTRSPQEERVFYLSPGRTFRIGVKTADPESGGPLAVMRRADARGPSTNPGYRDGRVTATSHGGGPAALWEFTWNGFTAAEGPRHTYDLCWEQGGRMYDVWVSAPVGKVREAKEYFDVAVDTFAPG</sequence>
<keyword evidence="2" id="KW-0418">Kinase</keyword>
<protein>
    <submittedName>
        <fullName evidence="2">Serine/threonine protein kinase</fullName>
    </submittedName>
</protein>
<feature type="region of interest" description="Disordered" evidence="1">
    <location>
        <begin position="1"/>
        <end position="53"/>
    </location>
</feature>
<gene>
    <name evidence="2" type="ORF">ACFSL4_26325</name>
</gene>
<name>A0ABW4IW40_9ACTN</name>
<keyword evidence="2" id="KW-0723">Serine/threonine-protein kinase</keyword>
<feature type="non-terminal residue" evidence="2">
    <location>
        <position position="1"/>
    </location>
</feature>
<evidence type="ECO:0000256" key="1">
    <source>
        <dbReference type="SAM" id="MobiDB-lite"/>
    </source>
</evidence>
<keyword evidence="2" id="KW-0808">Transferase</keyword>
<comment type="caution">
    <text evidence="2">The sequence shown here is derived from an EMBL/GenBank/DDBJ whole genome shotgun (WGS) entry which is preliminary data.</text>
</comment>